<dbReference type="Proteomes" id="UP000242763">
    <property type="component" value="Unassembled WGS sequence"/>
</dbReference>
<dbReference type="AlphaFoldDB" id="A0A1I3JSU0"/>
<proteinExistence type="predicted"/>
<evidence type="ECO:0000313" key="3">
    <source>
        <dbReference type="Proteomes" id="UP000242763"/>
    </source>
</evidence>
<evidence type="ECO:0008006" key="4">
    <source>
        <dbReference type="Google" id="ProtNLM"/>
    </source>
</evidence>
<dbReference type="RefSeq" id="WP_139207848.1">
    <property type="nucleotide sequence ID" value="NZ_FORF01000004.1"/>
</dbReference>
<feature type="region of interest" description="Disordered" evidence="1">
    <location>
        <begin position="103"/>
        <end position="131"/>
    </location>
</feature>
<gene>
    <name evidence="2" type="ORF">SAMN03080618_00982</name>
</gene>
<feature type="compositionally biased region" description="Low complexity" evidence="1">
    <location>
        <begin position="105"/>
        <end position="123"/>
    </location>
</feature>
<accession>A0A1I3JSU0</accession>
<keyword evidence="3" id="KW-1185">Reference proteome</keyword>
<sequence>MRAFRLKTWTMGIAFIASYMLVLQVLVGAFAMGAATASPMLDIFGNPLCITSSSSSESDGDRSTHTALPDCCTVACSMFAPATAQDGNPANWLSNPLVIETTRVSTPADSLPPSSPLDVGPGSPRAPPATV</sequence>
<protein>
    <recommendedName>
        <fullName evidence="4">DUF2946 domain-containing protein</fullName>
    </recommendedName>
</protein>
<evidence type="ECO:0000256" key="1">
    <source>
        <dbReference type="SAM" id="MobiDB-lite"/>
    </source>
</evidence>
<organism evidence="2 3">
    <name type="scientific">Aquamicrobium aerolatum DSM 21857</name>
    <dbReference type="NCBI Taxonomy" id="1121003"/>
    <lineage>
        <taxon>Bacteria</taxon>
        <taxon>Pseudomonadati</taxon>
        <taxon>Pseudomonadota</taxon>
        <taxon>Alphaproteobacteria</taxon>
        <taxon>Hyphomicrobiales</taxon>
        <taxon>Phyllobacteriaceae</taxon>
        <taxon>Aerobium</taxon>
    </lineage>
</organism>
<dbReference type="EMBL" id="FORF01000004">
    <property type="protein sequence ID" value="SFI63236.1"/>
    <property type="molecule type" value="Genomic_DNA"/>
</dbReference>
<evidence type="ECO:0000313" key="2">
    <source>
        <dbReference type="EMBL" id="SFI63236.1"/>
    </source>
</evidence>
<name>A0A1I3JSU0_9HYPH</name>
<dbReference type="STRING" id="1121003.SAMN03080618_00982"/>
<reference evidence="3" key="1">
    <citation type="submission" date="2016-10" db="EMBL/GenBank/DDBJ databases">
        <authorList>
            <person name="Varghese N."/>
            <person name="Submissions S."/>
        </authorList>
    </citation>
    <scope>NUCLEOTIDE SEQUENCE [LARGE SCALE GENOMIC DNA]</scope>
    <source>
        <strain evidence="3">DSM 21857</strain>
    </source>
</reference>
<dbReference type="OrthoDB" id="7365878at2"/>